<dbReference type="FunCoup" id="G4VAT2">
    <property type="interactions" value="915"/>
</dbReference>
<keyword evidence="1" id="KW-1133">Transmembrane helix</keyword>
<dbReference type="AlphaFoldDB" id="G4VAT2"/>
<dbReference type="OrthoDB" id="411535at2759"/>
<name>G4VAT2_SCHMA</name>
<keyword evidence="1" id="KW-0472">Membrane</keyword>
<dbReference type="WBParaSite" id="Smp_104000.1">
    <property type="protein sequence ID" value="Smp_104000.1"/>
    <property type="gene ID" value="Smp_104000"/>
</dbReference>
<protein>
    <submittedName>
        <fullName evidence="3">Transmembrane protein 18</fullName>
    </submittedName>
</protein>
<organism evidence="2 3">
    <name type="scientific">Schistosoma mansoni</name>
    <name type="common">Blood fluke</name>
    <dbReference type="NCBI Taxonomy" id="6183"/>
    <lineage>
        <taxon>Eukaryota</taxon>
        <taxon>Metazoa</taxon>
        <taxon>Spiralia</taxon>
        <taxon>Lophotrochozoa</taxon>
        <taxon>Platyhelminthes</taxon>
        <taxon>Trematoda</taxon>
        <taxon>Digenea</taxon>
        <taxon>Strigeidida</taxon>
        <taxon>Schistosomatoidea</taxon>
        <taxon>Schistosomatidae</taxon>
        <taxon>Schistosoma</taxon>
    </lineage>
</organism>
<dbReference type="InterPro" id="IPR026721">
    <property type="entry name" value="TMEM18"/>
</dbReference>
<dbReference type="ExpressionAtlas" id="G4VAT2">
    <property type="expression patterns" value="baseline and differential"/>
</dbReference>
<evidence type="ECO:0000256" key="1">
    <source>
        <dbReference type="SAM" id="Phobius"/>
    </source>
</evidence>
<feature type="transmembrane region" description="Helical" evidence="1">
    <location>
        <begin position="95"/>
        <end position="120"/>
    </location>
</feature>
<dbReference type="InParanoid" id="G4VAT2"/>
<evidence type="ECO:0000313" key="3">
    <source>
        <dbReference type="WBParaSite" id="Smp_104000.1"/>
    </source>
</evidence>
<reference evidence="3" key="2">
    <citation type="submission" date="2018-12" db="UniProtKB">
        <authorList>
            <consortium name="WormBaseParasite"/>
        </authorList>
    </citation>
    <scope>IDENTIFICATION</scope>
    <source>
        <strain evidence="3">Puerto Rican</strain>
    </source>
</reference>
<evidence type="ECO:0000313" key="2">
    <source>
        <dbReference type="Proteomes" id="UP000008854"/>
    </source>
</evidence>
<proteinExistence type="predicted"/>
<sequence>MNFSFQFLDTTANPSVNTIYGTILSIPWTSELWLISLIGFHFLTTMCVIAFRKYTNLLLCILLISLGTVWCSHWINEFAANNWNLFATEQYFDSYGYFISCIWNVPVILNSLLIVLLLVLQINSLIIQSKRFQIANEKRLKTD</sequence>
<dbReference type="STRING" id="6183.G4VAT2"/>
<reference evidence="2" key="1">
    <citation type="journal article" date="2012" name="PLoS Negl. Trop. Dis.">
        <title>A systematically improved high quality genome and transcriptome of the human blood fluke Schistosoma mansoni.</title>
        <authorList>
            <person name="Protasio A.V."/>
            <person name="Tsai I.J."/>
            <person name="Babbage A."/>
            <person name="Nichol S."/>
            <person name="Hunt M."/>
            <person name="Aslett M.A."/>
            <person name="De Silva N."/>
            <person name="Velarde G.S."/>
            <person name="Anderson T.J."/>
            <person name="Clark R.C."/>
            <person name="Davidson C."/>
            <person name="Dillon G.P."/>
            <person name="Holroyd N.E."/>
            <person name="LoVerde P.T."/>
            <person name="Lloyd C."/>
            <person name="McQuillan J."/>
            <person name="Oliveira G."/>
            <person name="Otto T.D."/>
            <person name="Parker-Manuel S.J."/>
            <person name="Quail M.A."/>
            <person name="Wilson R.A."/>
            <person name="Zerlotini A."/>
            <person name="Dunne D.W."/>
            <person name="Berriman M."/>
        </authorList>
    </citation>
    <scope>NUCLEOTIDE SEQUENCE [LARGE SCALE GENOMIC DNA]</scope>
    <source>
        <strain evidence="2">Puerto Rican</strain>
    </source>
</reference>
<dbReference type="PhylomeDB" id="G4VAT2"/>
<dbReference type="OMA" id="GASHWEY"/>
<dbReference type="KEGG" id="smm:Smp_104000.1"/>
<keyword evidence="1" id="KW-0812">Transmembrane</keyword>
<dbReference type="CTD" id="8340852"/>
<dbReference type="Pfam" id="PF14770">
    <property type="entry name" value="TMEM18"/>
    <property type="match status" value="1"/>
</dbReference>
<dbReference type="Proteomes" id="UP000008854">
    <property type="component" value="Unassembled WGS sequence"/>
</dbReference>
<dbReference type="RefSeq" id="XP_018649385.1">
    <property type="nucleotide sequence ID" value="XM_018795032.1"/>
</dbReference>
<keyword evidence="2" id="KW-1185">Reference proteome</keyword>
<feature type="transmembrane region" description="Helical" evidence="1">
    <location>
        <begin position="58"/>
        <end position="75"/>
    </location>
</feature>
<dbReference type="GeneID" id="8340852"/>
<accession>G4VAT2</accession>